<evidence type="ECO:0000313" key="3">
    <source>
        <dbReference type="Proteomes" id="UP001139286"/>
    </source>
</evidence>
<feature type="transmembrane region" description="Helical" evidence="1">
    <location>
        <begin position="57"/>
        <end position="74"/>
    </location>
</feature>
<accession>A0A9X1L631</accession>
<dbReference type="EMBL" id="JAJAPX010000001">
    <property type="protein sequence ID" value="MCB4807291.1"/>
    <property type="molecule type" value="Genomic_DNA"/>
</dbReference>
<dbReference type="RefSeq" id="WP_226694752.1">
    <property type="nucleotide sequence ID" value="NZ_JAJAPX010000001.1"/>
</dbReference>
<reference evidence="2" key="1">
    <citation type="submission" date="2021-10" db="EMBL/GenBank/DDBJ databases">
        <title>Tamlana sargassums sp. nov., and Tamlana laminarinivorans sp. nov., two new bacteria isolated from the brown alga.</title>
        <authorList>
            <person name="Li J."/>
        </authorList>
    </citation>
    <scope>NUCLEOTIDE SEQUENCE</scope>
    <source>
        <strain evidence="2">62-3</strain>
    </source>
</reference>
<keyword evidence="1" id="KW-0472">Membrane</keyword>
<sequence>MSKDLQPSSQKSEEVDLGQLFKIIGNAFNKFLNFIAGIFKGIYKVILLLLIHIYKRFVWYAGAIVLGLILGFVIDSKSDNLYGANMYIETNFQSARQVYENIKQFHQLANVDKDSLELAKALNISVTEAAKLKGFYIEPDLDENNMAQMYSEFYTKLDSISKVEMNYQLYKESLTPYNFSIHRIGVASTDKYLYKKIEKAFGDELAENQYLEDILDVNIDNFNTEYETLNEQINKTDSLAAEYLKIRISESRKEPIPGSGTNLYMGNQESTSLIVDESKLLEKRLLLESRKRDIMRNKVEQQKVVNILAGFPKSGYDISVWNQKKKFTLPIIFFGATFIFFLLFGLKKYLDSESKNLQLN</sequence>
<feature type="transmembrane region" description="Helical" evidence="1">
    <location>
        <begin position="327"/>
        <end position="346"/>
    </location>
</feature>
<keyword evidence="1" id="KW-1133">Transmembrane helix</keyword>
<keyword evidence="3" id="KW-1185">Reference proteome</keyword>
<proteinExistence type="predicted"/>
<dbReference type="AlphaFoldDB" id="A0A9X1L631"/>
<evidence type="ECO:0000313" key="2">
    <source>
        <dbReference type="EMBL" id="MCB4807291.1"/>
    </source>
</evidence>
<name>A0A9X1L631_9FLAO</name>
<organism evidence="2 3">
    <name type="scientific">Neotamlana sargassicola</name>
    <dbReference type="NCBI Taxonomy" id="2883125"/>
    <lineage>
        <taxon>Bacteria</taxon>
        <taxon>Pseudomonadati</taxon>
        <taxon>Bacteroidota</taxon>
        <taxon>Flavobacteriia</taxon>
        <taxon>Flavobacteriales</taxon>
        <taxon>Flavobacteriaceae</taxon>
        <taxon>Neotamlana</taxon>
    </lineage>
</organism>
<gene>
    <name evidence="2" type="ORF">LG651_03440</name>
</gene>
<feature type="transmembrane region" description="Helical" evidence="1">
    <location>
        <begin position="31"/>
        <end position="51"/>
    </location>
</feature>
<keyword evidence="1" id="KW-0812">Transmembrane</keyword>
<evidence type="ECO:0000256" key="1">
    <source>
        <dbReference type="SAM" id="Phobius"/>
    </source>
</evidence>
<dbReference type="Proteomes" id="UP001139286">
    <property type="component" value="Unassembled WGS sequence"/>
</dbReference>
<comment type="caution">
    <text evidence="2">The sequence shown here is derived from an EMBL/GenBank/DDBJ whole genome shotgun (WGS) entry which is preliminary data.</text>
</comment>
<protein>
    <submittedName>
        <fullName evidence="2">Uncharacterized protein</fullName>
    </submittedName>
</protein>